<dbReference type="InterPro" id="IPR017441">
    <property type="entry name" value="Protein_kinase_ATP_BS"/>
</dbReference>
<evidence type="ECO:0000256" key="3">
    <source>
        <dbReference type="ARBA" id="ARBA00022741"/>
    </source>
</evidence>
<keyword evidence="3 6" id="KW-0547">Nucleotide-binding</keyword>
<evidence type="ECO:0000259" key="8">
    <source>
        <dbReference type="PROSITE" id="PS50011"/>
    </source>
</evidence>
<keyword evidence="1 7" id="KW-0723">Serine/threonine-protein kinase</keyword>
<dbReference type="InterPro" id="IPR001245">
    <property type="entry name" value="Ser-Thr/Tyr_kinase_cat_dom"/>
</dbReference>
<dbReference type="PANTHER" id="PTHR27002">
    <property type="entry name" value="RECEPTOR-LIKE SERINE/THREONINE-PROTEIN KINASE SD1-8"/>
    <property type="match status" value="1"/>
</dbReference>
<dbReference type="RefSeq" id="XP_056687865.1">
    <property type="nucleotide sequence ID" value="XM_056831887.1"/>
</dbReference>
<keyword evidence="9" id="KW-1185">Reference proteome</keyword>
<name>A0ABM3QWX3_SPIOL</name>
<keyword evidence="4" id="KW-0418">Kinase</keyword>
<evidence type="ECO:0000313" key="10">
    <source>
        <dbReference type="RefSeq" id="XP_056687865.1"/>
    </source>
</evidence>
<reference evidence="9" key="1">
    <citation type="journal article" date="2021" name="Nat. Commun.">
        <title>Genomic analyses provide insights into spinach domestication and the genetic basis of agronomic traits.</title>
        <authorList>
            <person name="Cai X."/>
            <person name="Sun X."/>
            <person name="Xu C."/>
            <person name="Sun H."/>
            <person name="Wang X."/>
            <person name="Ge C."/>
            <person name="Zhang Z."/>
            <person name="Wang Q."/>
            <person name="Fei Z."/>
            <person name="Jiao C."/>
            <person name="Wang Q."/>
        </authorList>
    </citation>
    <scope>NUCLEOTIDE SEQUENCE [LARGE SCALE GENOMIC DNA]</scope>
    <source>
        <strain evidence="9">cv. Varoflay</strain>
    </source>
</reference>
<dbReference type="PROSITE" id="PS00108">
    <property type="entry name" value="PROTEIN_KINASE_ST"/>
    <property type="match status" value="1"/>
</dbReference>
<evidence type="ECO:0000256" key="7">
    <source>
        <dbReference type="RuleBase" id="RU000304"/>
    </source>
</evidence>
<feature type="domain" description="Protein kinase" evidence="8">
    <location>
        <begin position="27"/>
        <end position="192"/>
    </location>
</feature>
<keyword evidence="5 6" id="KW-0067">ATP-binding</keyword>
<comment type="similarity">
    <text evidence="7">Belongs to the protein kinase superfamily.</text>
</comment>
<dbReference type="GeneID" id="110797263"/>
<evidence type="ECO:0000256" key="1">
    <source>
        <dbReference type="ARBA" id="ARBA00022527"/>
    </source>
</evidence>
<evidence type="ECO:0000256" key="2">
    <source>
        <dbReference type="ARBA" id="ARBA00022679"/>
    </source>
</evidence>
<dbReference type="Gene3D" id="3.30.200.20">
    <property type="entry name" value="Phosphorylase Kinase, domain 1"/>
    <property type="match status" value="1"/>
</dbReference>
<organism evidence="9 10">
    <name type="scientific">Spinacia oleracea</name>
    <name type="common">Spinach</name>
    <dbReference type="NCBI Taxonomy" id="3562"/>
    <lineage>
        <taxon>Eukaryota</taxon>
        <taxon>Viridiplantae</taxon>
        <taxon>Streptophyta</taxon>
        <taxon>Embryophyta</taxon>
        <taxon>Tracheophyta</taxon>
        <taxon>Spermatophyta</taxon>
        <taxon>Magnoliopsida</taxon>
        <taxon>eudicotyledons</taxon>
        <taxon>Gunneridae</taxon>
        <taxon>Pentapetalae</taxon>
        <taxon>Caryophyllales</taxon>
        <taxon>Chenopodiaceae</taxon>
        <taxon>Chenopodioideae</taxon>
        <taxon>Anserineae</taxon>
        <taxon>Spinacia</taxon>
    </lineage>
</organism>
<evidence type="ECO:0000256" key="6">
    <source>
        <dbReference type="PROSITE-ProRule" id="PRU10141"/>
    </source>
</evidence>
<feature type="binding site" evidence="6">
    <location>
        <position position="55"/>
    </location>
    <ligand>
        <name>ATP</name>
        <dbReference type="ChEBI" id="CHEBI:30616"/>
    </ligand>
</feature>
<dbReference type="SUPFAM" id="SSF56112">
    <property type="entry name" value="Protein kinase-like (PK-like)"/>
    <property type="match status" value="1"/>
</dbReference>
<dbReference type="Proteomes" id="UP000813463">
    <property type="component" value="Chromosome 6"/>
</dbReference>
<dbReference type="PROSITE" id="PS50011">
    <property type="entry name" value="PROTEIN_KINASE_DOM"/>
    <property type="match status" value="1"/>
</dbReference>
<sequence>MAVLEDFTTVESLMFDLETLQAATNFFSDDLKLGGGGFGVVYKGTLPNGNDIAVKRLSRISEQGIESFKNEAILIAKLQHKNLVRLLGFCLTREEKPLVYEYIPNKSLNYFLFDPRKQGELDWPTRYNIITGIARGLLYLHEDSRPRIIHRDLKAANILLEADMNPKIADFGLARIFKVEQTEDDTNIVAGT</sequence>
<protein>
    <submittedName>
        <fullName evidence="10">Cysteine-rich receptor-like protein kinase 11</fullName>
    </submittedName>
</protein>
<dbReference type="Gene3D" id="1.10.510.10">
    <property type="entry name" value="Transferase(Phosphotransferase) domain 1"/>
    <property type="match status" value="1"/>
</dbReference>
<keyword evidence="2" id="KW-0808">Transferase</keyword>
<accession>A0ABM3QWX3</accession>
<evidence type="ECO:0000313" key="9">
    <source>
        <dbReference type="Proteomes" id="UP000813463"/>
    </source>
</evidence>
<dbReference type="InterPro" id="IPR011009">
    <property type="entry name" value="Kinase-like_dom_sf"/>
</dbReference>
<gene>
    <name evidence="10" type="primary">LOC110797263</name>
</gene>
<evidence type="ECO:0000256" key="4">
    <source>
        <dbReference type="ARBA" id="ARBA00022777"/>
    </source>
</evidence>
<reference evidence="10" key="2">
    <citation type="submission" date="2025-08" db="UniProtKB">
        <authorList>
            <consortium name="RefSeq"/>
        </authorList>
    </citation>
    <scope>IDENTIFICATION</scope>
    <source>
        <tissue evidence="10">Leaf</tissue>
    </source>
</reference>
<dbReference type="SMART" id="SM00220">
    <property type="entry name" value="S_TKc"/>
    <property type="match status" value="1"/>
</dbReference>
<dbReference type="Pfam" id="PF07714">
    <property type="entry name" value="PK_Tyr_Ser-Thr"/>
    <property type="match status" value="1"/>
</dbReference>
<dbReference type="PANTHER" id="PTHR27002:SF1050">
    <property type="entry name" value="CYSTEINE-RICH RECEPTOR-LIKE PROTEIN KINASE 5"/>
    <property type="match status" value="1"/>
</dbReference>
<proteinExistence type="inferred from homology"/>
<dbReference type="InterPro" id="IPR000719">
    <property type="entry name" value="Prot_kinase_dom"/>
</dbReference>
<dbReference type="InterPro" id="IPR008271">
    <property type="entry name" value="Ser/Thr_kinase_AS"/>
</dbReference>
<dbReference type="PROSITE" id="PS00107">
    <property type="entry name" value="PROTEIN_KINASE_ATP"/>
    <property type="match status" value="1"/>
</dbReference>
<evidence type="ECO:0000256" key="5">
    <source>
        <dbReference type="ARBA" id="ARBA00022840"/>
    </source>
</evidence>